<sequence>MEKPSYRDYDCDVTKCAYILLVLDGNPVYVGGAIVLAESLRFHGTKANIVVIAEKTIPKQWISVMEQFFDDVVLVDPVVGDVVKTGWKRFEHLYSSWLPRCFTKFRALELEQYEKICFLDSDMVAIAPTDEVFTYRVPAGVVTGDKGACPPGFAPPLGVLHSIQHRYGVSAACMLLKPSKSDFKRLLNCLDTHGAALFDPKLAATPTTSSSSHRYLDGIRRYNAGPDEVVISLLYALEWTALPWGFNIQGWLAGKVLGTEDGPARILHYVTDKPWAPKGSFDENKLWPDFKVWYDRAKPVYERSEEIVEKLSVDLVKDGFLPTLPREADFMTLDEFAEWEEKERIKKFKAHHSMPRRGGGGWRGEFVKELAILLKNSLCSTISESPLFKTLLTIDDGKYEPVHTVLNDVFTGLTLLDADKRMSVHKARVKVQCIKRFLPKIGEGYECPSIDSIIHEQHMKYDGSVGTIEGEPGLAGVEHEEGWDQSQ</sequence>
<proteinExistence type="predicted"/>
<evidence type="ECO:0000313" key="1">
    <source>
        <dbReference type="EMBL" id="GKT25095.1"/>
    </source>
</evidence>
<organism evidence="1 2">
    <name type="scientific">Aduncisulcus paluster</name>
    <dbReference type="NCBI Taxonomy" id="2918883"/>
    <lineage>
        <taxon>Eukaryota</taxon>
        <taxon>Metamonada</taxon>
        <taxon>Carpediemonas-like organisms</taxon>
        <taxon>Aduncisulcus</taxon>
    </lineage>
</organism>
<keyword evidence="2" id="KW-1185">Reference proteome</keyword>
<gene>
    <name evidence="1" type="ORF">ADUPG1_012932</name>
</gene>
<dbReference type="InterPro" id="IPR002495">
    <property type="entry name" value="Glyco_trans_8"/>
</dbReference>
<dbReference type="EMBL" id="BQXS01012565">
    <property type="protein sequence ID" value="GKT25095.1"/>
    <property type="molecule type" value="Genomic_DNA"/>
</dbReference>
<reference evidence="1" key="1">
    <citation type="submission" date="2022-03" db="EMBL/GenBank/DDBJ databases">
        <title>Draft genome sequence of Aduncisulcus paluster, a free-living microaerophilic Fornicata.</title>
        <authorList>
            <person name="Yuyama I."/>
            <person name="Kume K."/>
            <person name="Tamura T."/>
            <person name="Inagaki Y."/>
            <person name="Hashimoto T."/>
        </authorList>
    </citation>
    <scope>NUCLEOTIDE SEQUENCE</scope>
    <source>
        <strain evidence="1">NY0171</strain>
    </source>
</reference>
<dbReference type="SUPFAM" id="SSF53448">
    <property type="entry name" value="Nucleotide-diphospho-sugar transferases"/>
    <property type="match status" value="1"/>
</dbReference>
<dbReference type="InterPro" id="IPR050587">
    <property type="entry name" value="GNT1/Glycosyltrans_8"/>
</dbReference>
<name>A0ABQ5K167_9EUKA</name>
<protein>
    <submittedName>
        <fullName evidence="1">Glycosyl transferase, family 8 like protein</fullName>
    </submittedName>
</protein>
<dbReference type="GO" id="GO:0016740">
    <property type="term" value="F:transferase activity"/>
    <property type="evidence" value="ECO:0007669"/>
    <property type="project" value="UniProtKB-KW"/>
</dbReference>
<accession>A0ABQ5K167</accession>
<dbReference type="InterPro" id="IPR029044">
    <property type="entry name" value="Nucleotide-diphossugar_trans"/>
</dbReference>
<dbReference type="Pfam" id="PF01501">
    <property type="entry name" value="Glyco_transf_8"/>
    <property type="match status" value="1"/>
</dbReference>
<evidence type="ECO:0000313" key="2">
    <source>
        <dbReference type="Proteomes" id="UP001057375"/>
    </source>
</evidence>
<dbReference type="PANTHER" id="PTHR11183">
    <property type="entry name" value="GLYCOGENIN SUBFAMILY MEMBER"/>
    <property type="match status" value="1"/>
</dbReference>
<comment type="caution">
    <text evidence="1">The sequence shown here is derived from an EMBL/GenBank/DDBJ whole genome shotgun (WGS) entry which is preliminary data.</text>
</comment>
<keyword evidence="1" id="KW-0808">Transferase</keyword>
<dbReference type="Proteomes" id="UP001057375">
    <property type="component" value="Unassembled WGS sequence"/>
</dbReference>
<dbReference type="Gene3D" id="3.90.550.10">
    <property type="entry name" value="Spore Coat Polysaccharide Biosynthesis Protein SpsA, Chain A"/>
    <property type="match status" value="1"/>
</dbReference>